<evidence type="ECO:0000259" key="2">
    <source>
        <dbReference type="Pfam" id="PF03749"/>
    </source>
</evidence>
<dbReference type="Gene3D" id="2.40.50.580">
    <property type="match status" value="1"/>
</dbReference>
<comment type="caution">
    <text evidence="4">The sequence shown here is derived from an EMBL/GenBank/DDBJ whole genome shotgun (WGS) entry which is preliminary data.</text>
</comment>
<gene>
    <name evidence="1 4" type="primary">sfsA</name>
    <name evidence="4" type="ORF">GCM10023151_15360</name>
</gene>
<reference evidence="5" key="1">
    <citation type="journal article" date="2019" name="Int. J. Syst. Evol. Microbiol.">
        <title>The Global Catalogue of Microorganisms (GCM) 10K type strain sequencing project: providing services to taxonomists for standard genome sequencing and annotation.</title>
        <authorList>
            <consortium name="The Broad Institute Genomics Platform"/>
            <consortium name="The Broad Institute Genome Sequencing Center for Infectious Disease"/>
            <person name="Wu L."/>
            <person name="Ma J."/>
        </authorList>
    </citation>
    <scope>NUCLEOTIDE SEQUENCE [LARGE SCALE GENOMIC DNA]</scope>
    <source>
        <strain evidence="5">JCM 17728</strain>
    </source>
</reference>
<evidence type="ECO:0000313" key="4">
    <source>
        <dbReference type="EMBL" id="GAA4361754.1"/>
    </source>
</evidence>
<keyword evidence="5" id="KW-1185">Reference proteome</keyword>
<accession>A0ABP8IKR9</accession>
<dbReference type="EMBL" id="BAABFV010000001">
    <property type="protein sequence ID" value="GAA4361754.1"/>
    <property type="molecule type" value="Genomic_DNA"/>
</dbReference>
<dbReference type="Pfam" id="PF17746">
    <property type="entry name" value="SfsA_N"/>
    <property type="match status" value="1"/>
</dbReference>
<dbReference type="InterPro" id="IPR005224">
    <property type="entry name" value="SfsA"/>
</dbReference>
<evidence type="ECO:0000313" key="5">
    <source>
        <dbReference type="Proteomes" id="UP001501011"/>
    </source>
</evidence>
<dbReference type="CDD" id="cd22359">
    <property type="entry name" value="SfsA-like_bacterial"/>
    <property type="match status" value="1"/>
</dbReference>
<proteinExistence type="inferred from homology"/>
<dbReference type="InterPro" id="IPR041465">
    <property type="entry name" value="SfsA_N"/>
</dbReference>
<dbReference type="PANTHER" id="PTHR30545:SF2">
    <property type="entry name" value="SUGAR FERMENTATION STIMULATION PROTEIN A"/>
    <property type="match status" value="1"/>
</dbReference>
<dbReference type="Proteomes" id="UP001501011">
    <property type="component" value="Unassembled WGS sequence"/>
</dbReference>
<feature type="domain" description="Sugar fermentation stimulation protein C-terminal" evidence="2">
    <location>
        <begin position="61"/>
        <end position="210"/>
    </location>
</feature>
<dbReference type="HAMAP" id="MF_00095">
    <property type="entry name" value="SfsA"/>
    <property type="match status" value="1"/>
</dbReference>
<protein>
    <recommendedName>
        <fullName evidence="1">Sugar fermentation stimulation protein homolog</fullName>
    </recommendedName>
</protein>
<dbReference type="Pfam" id="PF03749">
    <property type="entry name" value="SfsA"/>
    <property type="match status" value="1"/>
</dbReference>
<dbReference type="PANTHER" id="PTHR30545">
    <property type="entry name" value="SUGAR FERMENTATION STIMULATION PROTEIN A"/>
    <property type="match status" value="1"/>
</dbReference>
<dbReference type="NCBIfam" id="TIGR00230">
    <property type="entry name" value="sfsA"/>
    <property type="match status" value="1"/>
</dbReference>
<name>A0ABP8IKR9_9GAMM</name>
<organism evidence="4 5">
    <name type="scientific">Kangiella marina</name>
    <dbReference type="NCBI Taxonomy" id="1079178"/>
    <lineage>
        <taxon>Bacteria</taxon>
        <taxon>Pseudomonadati</taxon>
        <taxon>Pseudomonadota</taxon>
        <taxon>Gammaproteobacteria</taxon>
        <taxon>Kangiellales</taxon>
        <taxon>Kangiellaceae</taxon>
        <taxon>Kangiella</taxon>
    </lineage>
</organism>
<comment type="similarity">
    <text evidence="1">Belongs to the SfsA family.</text>
</comment>
<feature type="domain" description="SfsA N-terminal OB" evidence="3">
    <location>
        <begin position="6"/>
        <end position="57"/>
    </location>
</feature>
<dbReference type="InterPro" id="IPR040452">
    <property type="entry name" value="SfsA_C"/>
</dbReference>
<sequence>MSNEHGEFTAHCPNTGSMKNCWQEGDTAWLLDSKNPKRKYLYTWVLNQNLQGDWICINTHLANQVVSEGIENGILEELQDYDSLQQEVKYGEENSRIDLLLTDPNKPHCYVEIKTVTLLESGVNEKSGEAFKPGSGFFPDAVSTRGQKHIRELVTMVEQGHRAVLLFLVQHTGIQTVSPAAHIDPKYAELLSAAAQKGVEIYAYNTHISAAEIKLRQALPVIL</sequence>
<evidence type="ECO:0000256" key="1">
    <source>
        <dbReference type="HAMAP-Rule" id="MF_00095"/>
    </source>
</evidence>
<evidence type="ECO:0000259" key="3">
    <source>
        <dbReference type="Pfam" id="PF17746"/>
    </source>
</evidence>
<dbReference type="Gene3D" id="3.40.1350.60">
    <property type="match status" value="1"/>
</dbReference>